<evidence type="ECO:0000256" key="4">
    <source>
        <dbReference type="ARBA" id="ARBA00022989"/>
    </source>
</evidence>
<feature type="transmembrane region" description="Helical" evidence="6">
    <location>
        <begin position="78"/>
        <end position="96"/>
    </location>
</feature>
<dbReference type="NCBIfam" id="TIGR03718">
    <property type="entry name" value="R_switched_Alx"/>
    <property type="match status" value="1"/>
</dbReference>
<comment type="similarity">
    <text evidence="2">Belongs to the TerC family.</text>
</comment>
<dbReference type="EMBL" id="CP139960">
    <property type="protein sequence ID" value="WQD37261.1"/>
    <property type="molecule type" value="Genomic_DNA"/>
</dbReference>
<evidence type="ECO:0000313" key="8">
    <source>
        <dbReference type="Proteomes" id="UP001325680"/>
    </source>
</evidence>
<evidence type="ECO:0000256" key="6">
    <source>
        <dbReference type="SAM" id="Phobius"/>
    </source>
</evidence>
<dbReference type="RefSeq" id="WP_114792291.1">
    <property type="nucleotide sequence ID" value="NZ_CP139960.1"/>
</dbReference>
<dbReference type="InterPro" id="IPR005496">
    <property type="entry name" value="Integral_membrane_TerC"/>
</dbReference>
<reference evidence="7 8" key="1">
    <citation type="submission" date="2023-12" db="EMBL/GenBank/DDBJ databases">
        <title>Genome sequencing and assembly of bacterial species from a model synthetic community.</title>
        <authorList>
            <person name="Hogle S.L."/>
        </authorList>
    </citation>
    <scope>NUCLEOTIDE SEQUENCE [LARGE SCALE GENOMIC DNA]</scope>
    <source>
        <strain evidence="7 8">HAMBI_3031</strain>
    </source>
</reference>
<keyword evidence="4 6" id="KW-1133">Transmembrane helix</keyword>
<evidence type="ECO:0000313" key="7">
    <source>
        <dbReference type="EMBL" id="WQD37261.1"/>
    </source>
</evidence>
<feature type="transmembrane region" description="Helical" evidence="6">
    <location>
        <begin position="257"/>
        <end position="280"/>
    </location>
</feature>
<comment type="subcellular location">
    <subcellularLocation>
        <location evidence="1">Membrane</location>
        <topology evidence="1">Multi-pass membrane protein</topology>
    </subcellularLocation>
</comment>
<accession>A0ABZ0W2C8</accession>
<feature type="transmembrane region" description="Helical" evidence="6">
    <location>
        <begin position="129"/>
        <end position="149"/>
    </location>
</feature>
<feature type="transmembrane region" description="Helical" evidence="6">
    <location>
        <begin position="286"/>
        <end position="306"/>
    </location>
</feature>
<feature type="transmembrane region" description="Helical" evidence="6">
    <location>
        <begin position="226"/>
        <end position="245"/>
    </location>
</feature>
<sequence length="325" mass="36810">MTPDQISYLVFGIVIVIALVFDMGLFSKKNTAITIKTALWQSVFWVALGLGFFVFLLFEENKTIALEYLSAYLMEKSLSIDNIFVFILIFNAFRVKEIYYSRALLFGVLMAIVFRIIFITLGVELVNRFHWILYLFGAFLVYTGIKMFTAGDDEEFDPKGHPVYKWMKKVLPLVPHDGGGRYIIKEDGKRRYTMLFVVVVMLSVIDLVFAVDSIPAVMGISTNKMVIYTSNIFAVLGLRSLFFLLRGAITKFDYLQQGIAIVLIFIGAKMLGEHWISQWIGKSQQVVVSLLVIVLCIAGSIVYSVLKKRKGVPDEAENIADKPND</sequence>
<evidence type="ECO:0000256" key="1">
    <source>
        <dbReference type="ARBA" id="ARBA00004141"/>
    </source>
</evidence>
<evidence type="ECO:0000256" key="3">
    <source>
        <dbReference type="ARBA" id="ARBA00022692"/>
    </source>
</evidence>
<feature type="transmembrane region" description="Helical" evidence="6">
    <location>
        <begin position="192"/>
        <end position="214"/>
    </location>
</feature>
<proteinExistence type="inferred from homology"/>
<evidence type="ECO:0000256" key="2">
    <source>
        <dbReference type="ARBA" id="ARBA00007511"/>
    </source>
</evidence>
<organism evidence="7 8">
    <name type="scientific">Niabella yanshanensis</name>
    <dbReference type="NCBI Taxonomy" id="577386"/>
    <lineage>
        <taxon>Bacteria</taxon>
        <taxon>Pseudomonadati</taxon>
        <taxon>Bacteroidota</taxon>
        <taxon>Chitinophagia</taxon>
        <taxon>Chitinophagales</taxon>
        <taxon>Chitinophagaceae</taxon>
        <taxon>Niabella</taxon>
    </lineage>
</organism>
<dbReference type="Proteomes" id="UP001325680">
    <property type="component" value="Chromosome"/>
</dbReference>
<name>A0ABZ0W2C8_9BACT</name>
<feature type="transmembrane region" description="Helical" evidence="6">
    <location>
        <begin position="103"/>
        <end position="123"/>
    </location>
</feature>
<feature type="transmembrane region" description="Helical" evidence="6">
    <location>
        <begin position="6"/>
        <end position="26"/>
    </location>
</feature>
<evidence type="ECO:0000256" key="5">
    <source>
        <dbReference type="ARBA" id="ARBA00023136"/>
    </source>
</evidence>
<keyword evidence="8" id="KW-1185">Reference proteome</keyword>
<dbReference type="PANTHER" id="PTHR30238:SF0">
    <property type="entry name" value="THYLAKOID MEMBRANE PROTEIN TERC, CHLOROPLASTIC"/>
    <property type="match status" value="1"/>
</dbReference>
<protein>
    <submittedName>
        <fullName evidence="7">TerC/Alx family metal homeostasis membrane protein</fullName>
    </submittedName>
</protein>
<keyword evidence="5 6" id="KW-0472">Membrane</keyword>
<feature type="transmembrane region" description="Helical" evidence="6">
    <location>
        <begin position="38"/>
        <end position="58"/>
    </location>
</feature>
<dbReference type="PANTHER" id="PTHR30238">
    <property type="entry name" value="MEMBRANE BOUND PREDICTED REDOX MODULATOR"/>
    <property type="match status" value="1"/>
</dbReference>
<keyword evidence="3 6" id="KW-0812">Transmembrane</keyword>
<dbReference type="Pfam" id="PF03741">
    <property type="entry name" value="TerC"/>
    <property type="match status" value="1"/>
</dbReference>
<dbReference type="InterPro" id="IPR022369">
    <property type="entry name" value="Integral_membrane_TerC_rswitch"/>
</dbReference>
<gene>
    <name evidence="7" type="ORF">U0035_16450</name>
</gene>